<name>A0A1Q5T592_9BACL</name>
<proteinExistence type="predicted"/>
<dbReference type="EMBL" id="MQMG01000007">
    <property type="protein sequence ID" value="OKO95397.1"/>
    <property type="molecule type" value="Genomic_DNA"/>
</dbReference>
<accession>A0A1Q5T592</accession>
<evidence type="ECO:0000313" key="1">
    <source>
        <dbReference type="EMBL" id="OKO95397.1"/>
    </source>
</evidence>
<dbReference type="Proteomes" id="UP000186030">
    <property type="component" value="Unassembled WGS sequence"/>
</dbReference>
<evidence type="ECO:0000313" key="2">
    <source>
        <dbReference type="Proteomes" id="UP000186030"/>
    </source>
</evidence>
<reference evidence="2" key="2">
    <citation type="submission" date="2017-01" db="EMBL/GenBank/DDBJ databases">
        <title>Genome sequencing and annotation of Geobacillus sp. 1017, a Hydrocarbon-Oxidizing Thermophilic Bacterium Isolated from a Heavy Oil Reservoir (China).</title>
        <authorList>
            <person name="Kadnikov V.V."/>
            <person name="Mardanov A.V."/>
            <person name="Poltaraus A.B."/>
            <person name="Sokolova D.S."/>
            <person name="Semenova E.M."/>
            <person name="Ravin N.V."/>
            <person name="Tourova T.P."/>
            <person name="Nazina T.N."/>
        </authorList>
    </citation>
    <scope>NUCLEOTIDE SEQUENCE [LARGE SCALE GENOMIC DNA]</scope>
    <source>
        <strain evidence="2">1017</strain>
    </source>
</reference>
<sequence>MVLWGNDDSLPLIIHDQRKAEKGFSYNEENGKGENFFRIFI</sequence>
<dbReference type="AlphaFoldDB" id="A0A1Q5T592"/>
<gene>
    <name evidence="1" type="ORF">BRO54_0832</name>
</gene>
<protein>
    <submittedName>
        <fullName evidence="1">Uncharacterized protein</fullName>
    </submittedName>
</protein>
<organism evidence="1 2">
    <name type="scientific">Geobacillus proteiniphilus</name>
    <dbReference type="NCBI Taxonomy" id="860353"/>
    <lineage>
        <taxon>Bacteria</taxon>
        <taxon>Bacillati</taxon>
        <taxon>Bacillota</taxon>
        <taxon>Bacilli</taxon>
        <taxon>Bacillales</taxon>
        <taxon>Anoxybacillaceae</taxon>
        <taxon>Geobacillus</taxon>
    </lineage>
</organism>
<comment type="caution">
    <text evidence="1">The sequence shown here is derived from an EMBL/GenBank/DDBJ whole genome shotgun (WGS) entry which is preliminary data.</text>
</comment>
<reference evidence="1 2" key="1">
    <citation type="submission" date="2016-11" db="EMBL/GenBank/DDBJ databases">
        <authorList>
            <person name="Kadnikov V."/>
            <person name="Nazina T."/>
        </authorList>
    </citation>
    <scope>NUCLEOTIDE SEQUENCE [LARGE SCALE GENOMIC DNA]</scope>
    <source>
        <strain evidence="1 2">1017</strain>
    </source>
</reference>